<feature type="compositionally biased region" description="Polar residues" evidence="1">
    <location>
        <begin position="459"/>
        <end position="468"/>
    </location>
</feature>
<dbReference type="PANTHER" id="PTHR31635">
    <property type="entry name" value="REVERSE TRANSCRIPTASE DOMAIN-CONTAINING PROTEIN-RELATED"/>
    <property type="match status" value="1"/>
</dbReference>
<dbReference type="InterPro" id="IPR000477">
    <property type="entry name" value="RT_dom"/>
</dbReference>
<feature type="compositionally biased region" description="Basic and acidic residues" evidence="1">
    <location>
        <begin position="301"/>
        <end position="319"/>
    </location>
</feature>
<feature type="compositionally biased region" description="Basic and acidic residues" evidence="1">
    <location>
        <begin position="388"/>
        <end position="402"/>
    </location>
</feature>
<feature type="compositionally biased region" description="Low complexity" evidence="1">
    <location>
        <begin position="347"/>
        <end position="359"/>
    </location>
</feature>
<dbReference type="PROSITE" id="PS50878">
    <property type="entry name" value="RT_POL"/>
    <property type="match status" value="1"/>
</dbReference>
<comment type="caution">
    <text evidence="3">The sequence shown here is derived from an EMBL/GenBank/DDBJ whole genome shotgun (WGS) entry which is preliminary data.</text>
</comment>
<dbReference type="AlphaFoldDB" id="A0A388JU93"/>
<dbReference type="OrthoDB" id="4842715at2759"/>
<evidence type="ECO:0000256" key="1">
    <source>
        <dbReference type="SAM" id="MobiDB-lite"/>
    </source>
</evidence>
<reference evidence="3 4" key="1">
    <citation type="journal article" date="2018" name="Cell">
        <title>The Chara Genome: Secondary Complexity and Implications for Plant Terrestrialization.</title>
        <authorList>
            <person name="Nishiyama T."/>
            <person name="Sakayama H."/>
            <person name="Vries J.D."/>
            <person name="Buschmann H."/>
            <person name="Saint-Marcoux D."/>
            <person name="Ullrich K.K."/>
            <person name="Haas F.B."/>
            <person name="Vanderstraeten L."/>
            <person name="Becker D."/>
            <person name="Lang D."/>
            <person name="Vosolsobe S."/>
            <person name="Rombauts S."/>
            <person name="Wilhelmsson P.K.I."/>
            <person name="Janitza P."/>
            <person name="Kern R."/>
            <person name="Heyl A."/>
            <person name="Rumpler F."/>
            <person name="Villalobos L.I.A.C."/>
            <person name="Clay J.M."/>
            <person name="Skokan R."/>
            <person name="Toyoda A."/>
            <person name="Suzuki Y."/>
            <person name="Kagoshima H."/>
            <person name="Schijlen E."/>
            <person name="Tajeshwar N."/>
            <person name="Catarino B."/>
            <person name="Hetherington A.J."/>
            <person name="Saltykova A."/>
            <person name="Bonnot C."/>
            <person name="Breuninger H."/>
            <person name="Symeonidi A."/>
            <person name="Radhakrishnan G.V."/>
            <person name="Van Nieuwerburgh F."/>
            <person name="Deforce D."/>
            <person name="Chang C."/>
            <person name="Karol K.G."/>
            <person name="Hedrich R."/>
            <person name="Ulvskov P."/>
            <person name="Glockner G."/>
            <person name="Delwiche C.F."/>
            <person name="Petrasek J."/>
            <person name="Van de Peer Y."/>
            <person name="Friml J."/>
            <person name="Beilby M."/>
            <person name="Dolan L."/>
            <person name="Kohara Y."/>
            <person name="Sugano S."/>
            <person name="Fujiyama A."/>
            <person name="Delaux P.-M."/>
            <person name="Quint M."/>
            <person name="TheiBen G."/>
            <person name="Hagemann M."/>
            <person name="Harholt J."/>
            <person name="Dunand C."/>
            <person name="Zachgo S."/>
            <person name="Langdale J."/>
            <person name="Maumus F."/>
            <person name="Straeten D.V.D."/>
            <person name="Gould S.B."/>
            <person name="Rensing S.A."/>
        </authorList>
    </citation>
    <scope>NUCLEOTIDE SEQUENCE [LARGE SCALE GENOMIC DNA]</scope>
    <source>
        <strain evidence="3 4">S276</strain>
    </source>
</reference>
<gene>
    <name evidence="3" type="ORF">CBR_g20405</name>
</gene>
<feature type="compositionally biased region" description="Low complexity" evidence="1">
    <location>
        <begin position="641"/>
        <end position="656"/>
    </location>
</feature>
<evidence type="ECO:0000313" key="3">
    <source>
        <dbReference type="EMBL" id="GBG61374.1"/>
    </source>
</evidence>
<dbReference type="OMA" id="TELMAQC"/>
<feature type="domain" description="Reverse transcriptase" evidence="2">
    <location>
        <begin position="919"/>
        <end position="1037"/>
    </location>
</feature>
<protein>
    <recommendedName>
        <fullName evidence="2">Reverse transcriptase domain-containing protein</fullName>
    </recommendedName>
</protein>
<feature type="compositionally biased region" description="Basic and acidic residues" evidence="1">
    <location>
        <begin position="331"/>
        <end position="346"/>
    </location>
</feature>
<dbReference type="PANTHER" id="PTHR31635:SF196">
    <property type="entry name" value="REVERSE TRANSCRIPTASE DOMAIN-CONTAINING PROTEIN-RELATED"/>
    <property type="match status" value="1"/>
</dbReference>
<feature type="compositionally biased region" description="Polar residues" evidence="1">
    <location>
        <begin position="514"/>
        <end position="546"/>
    </location>
</feature>
<dbReference type="Gramene" id="GBG61374">
    <property type="protein sequence ID" value="GBG61374"/>
    <property type="gene ID" value="CBR_g20405"/>
</dbReference>
<proteinExistence type="predicted"/>
<feature type="compositionally biased region" description="Polar residues" evidence="1">
    <location>
        <begin position="629"/>
        <end position="640"/>
    </location>
</feature>
<dbReference type="EMBL" id="BFEA01000019">
    <property type="protein sequence ID" value="GBG61374.1"/>
    <property type="molecule type" value="Genomic_DNA"/>
</dbReference>
<accession>A0A388JU93</accession>
<dbReference type="CDD" id="cd01650">
    <property type="entry name" value="RT_nLTR_like"/>
    <property type="match status" value="1"/>
</dbReference>
<feature type="compositionally biased region" description="Low complexity" evidence="1">
    <location>
        <begin position="439"/>
        <end position="448"/>
    </location>
</feature>
<dbReference type="Proteomes" id="UP000265515">
    <property type="component" value="Unassembled WGS sequence"/>
</dbReference>
<feature type="compositionally biased region" description="Low complexity" evidence="1">
    <location>
        <begin position="688"/>
        <end position="702"/>
    </location>
</feature>
<feature type="region of interest" description="Disordered" evidence="1">
    <location>
        <begin position="274"/>
        <end position="704"/>
    </location>
</feature>
<feature type="compositionally biased region" description="Basic and acidic residues" evidence="1">
    <location>
        <begin position="224"/>
        <end position="236"/>
    </location>
</feature>
<feature type="region of interest" description="Disordered" evidence="1">
    <location>
        <begin position="224"/>
        <end position="243"/>
    </location>
</feature>
<sequence length="1037" mass="115150">MDAGKRPVASEIDTEGELTVAYLAPTVELRNWLIEERMRDEVHVAEVHGQVTYQPWKLPAEMNADRMRERKRWPWVKVFKSSLLAAKWMRGAVEHFFGPIVSEQRLDDEQREYVKYVLDGPMRNPLKSSVAVAIGPYSFEEVRVVTSETPFCEVCFTHGHMGLHGRCLTPAETLQEMHEREMRSIMDPILQSNPQEERRAWHELELQVDDALLKEARIAAQTRKEAASQACHEERRRKPAKGRGRYCRNVLWEGRGDDPMQTDDPHWLFGEDRKRKAEQGPEQEKGSKTGSSRQEQGTGGDQRERDAEASSAKPGKEVGEGGQTQSSEGTRGAEERGETSRQKEGQEGTITQGTQGQQGNRAASSEKNADGGEGGGRAGLSEGQGGQNERRKEAQADDRQVRQDGQGQGQAERRGEQDSGGESGAQQQPGRPMYETSTQVRQEGQGQEQVERRGEQGSVGESGTQQQPARPVYETPIIADQVPHSPIKYGRRRKQVTSGPEKKSSSAECFPVPTFSSDRVASTQGKTMGQETSGRQASSQTSQTRPKCTRERHQSPLGTKGYEPRYSLRGKGKRNESPPPSGSVPLKEPSFGLPAEGVGDQSSCQEDDNSLESSTTETSDSSEDDQQSVHRSANQQQQDCSAEGGAQGSASQQQQERSVEEEHHTSQGQGSEEGATPAEVASAENRSTQEQESQQRQQPESQLEGLARQERVGARLPDILRAGEGYVCPIVLWQAPEEIRLLLEGATDVPTFGVARPPREQQVLKKVAEWLGPRYEVVTMPQISALRFVRETAGGDEYVIFVFFVEAIPKSRIDMIWASGELNETVEQVRIVPMATSDHSAVIATFPVGRLEDIWSHVQSRLNLAETCKLEEDITEEEVVRAIAELPRLKTPGLDGMPVELYKELRNFFGVLLTAAYNEAVKGGTLPQGFADAYVVLLFKKGAKEDVRNWRPISILNALYKILAKVLANRLKEVLPSIIDSTQTGFVAGRQILSKILLAQQILEEEQCTGQALAFLSIDLEKAYDRVRWEFLLQSMA</sequence>
<evidence type="ECO:0000313" key="4">
    <source>
        <dbReference type="Proteomes" id="UP000265515"/>
    </source>
</evidence>
<name>A0A388JU93_CHABU</name>
<keyword evidence="4" id="KW-1185">Reference proteome</keyword>
<feature type="compositionally biased region" description="Basic and acidic residues" evidence="1">
    <location>
        <begin position="274"/>
        <end position="287"/>
    </location>
</feature>
<dbReference type="Pfam" id="PF00078">
    <property type="entry name" value="RVT_1"/>
    <property type="match status" value="1"/>
</dbReference>
<organism evidence="3 4">
    <name type="scientific">Chara braunii</name>
    <name type="common">Braun's stonewort</name>
    <dbReference type="NCBI Taxonomy" id="69332"/>
    <lineage>
        <taxon>Eukaryota</taxon>
        <taxon>Viridiplantae</taxon>
        <taxon>Streptophyta</taxon>
        <taxon>Charophyceae</taxon>
        <taxon>Charales</taxon>
        <taxon>Characeae</taxon>
        <taxon>Chara</taxon>
    </lineage>
</organism>
<evidence type="ECO:0000259" key="2">
    <source>
        <dbReference type="PROSITE" id="PS50878"/>
    </source>
</evidence>
<feature type="compositionally biased region" description="Gly residues" evidence="1">
    <location>
        <begin position="371"/>
        <end position="386"/>
    </location>
</feature>